<dbReference type="PANTHER" id="PTHR11544">
    <property type="entry name" value="COLD SHOCK DOMAIN CONTAINING PROTEINS"/>
    <property type="match status" value="1"/>
</dbReference>
<dbReference type="FunFam" id="2.40.50.140:FF:000054">
    <property type="entry name" value="Nuclease-sensitive element-binding protein 1"/>
    <property type="match status" value="1"/>
</dbReference>
<feature type="compositionally biased region" description="Low complexity" evidence="1">
    <location>
        <begin position="277"/>
        <end position="331"/>
    </location>
</feature>
<feature type="compositionally biased region" description="Acidic residues" evidence="1">
    <location>
        <begin position="134"/>
        <end position="145"/>
    </location>
</feature>
<dbReference type="EMBL" id="EU874393">
    <property type="protein sequence ID" value="ACF33226.1"/>
    <property type="molecule type" value="mRNA"/>
</dbReference>
<dbReference type="CDD" id="cd04458">
    <property type="entry name" value="CSP_CDS"/>
    <property type="match status" value="1"/>
</dbReference>
<reference evidence="3" key="1">
    <citation type="submission" date="2008-07" db="EMBL/GenBank/DDBJ databases">
        <title>Cloning and analysis of Lyb gene from Lampetra japonica.</title>
        <authorList>
            <person name="Jin P."/>
            <person name="Ma F."/>
        </authorList>
    </citation>
    <scope>NUCLEOTIDE SEQUENCE</scope>
    <source>
        <tissue evidence="3">Liver</tissue>
    </source>
</reference>
<evidence type="ECO:0000313" key="3">
    <source>
        <dbReference type="EMBL" id="ACF33226.1"/>
    </source>
</evidence>
<organism evidence="3">
    <name type="scientific">Lethenteron camtschaticum</name>
    <name type="common">Japanese lamprey</name>
    <name type="synonym">Lampetra japonica</name>
    <dbReference type="NCBI Taxonomy" id="980415"/>
    <lineage>
        <taxon>Eukaryota</taxon>
        <taxon>Metazoa</taxon>
        <taxon>Chordata</taxon>
        <taxon>Craniata</taxon>
        <taxon>Vertebrata</taxon>
        <taxon>Cyclostomata</taxon>
        <taxon>Hyperoartia</taxon>
        <taxon>Petromyzontiformes</taxon>
        <taxon>Petromyzontidae</taxon>
        <taxon>Lethenteron</taxon>
    </lineage>
</organism>
<dbReference type="InterPro" id="IPR019844">
    <property type="entry name" value="CSD_CS"/>
</dbReference>
<feature type="domain" description="CSD" evidence="2">
    <location>
        <begin position="24"/>
        <end position="93"/>
    </location>
</feature>
<feature type="region of interest" description="Disordered" evidence="1">
    <location>
        <begin position="114"/>
        <end position="331"/>
    </location>
</feature>
<dbReference type="PRINTS" id="PR00050">
    <property type="entry name" value="COLDSHOCK"/>
</dbReference>
<dbReference type="Gene3D" id="2.40.50.140">
    <property type="entry name" value="Nucleic acid-binding proteins"/>
    <property type="match status" value="1"/>
</dbReference>
<evidence type="ECO:0000256" key="1">
    <source>
        <dbReference type="SAM" id="MobiDB-lite"/>
    </source>
</evidence>
<dbReference type="AlphaFoldDB" id="B5AU39"/>
<name>B5AU39_LETCA</name>
<evidence type="ECO:0000259" key="2">
    <source>
        <dbReference type="PROSITE" id="PS51857"/>
    </source>
</evidence>
<dbReference type="PROSITE" id="PS51857">
    <property type="entry name" value="CSD_2"/>
    <property type="match status" value="1"/>
</dbReference>
<dbReference type="InterPro" id="IPR050181">
    <property type="entry name" value="Cold_shock_domain"/>
</dbReference>
<dbReference type="InterPro" id="IPR011129">
    <property type="entry name" value="CSD"/>
</dbReference>
<dbReference type="Pfam" id="PF00313">
    <property type="entry name" value="CSD"/>
    <property type="match status" value="1"/>
</dbReference>
<dbReference type="InterPro" id="IPR012340">
    <property type="entry name" value="NA-bd_OB-fold"/>
</dbReference>
<feature type="compositionally biased region" description="Basic and acidic residues" evidence="1">
    <location>
        <begin position="220"/>
        <end position="233"/>
    </location>
</feature>
<dbReference type="SUPFAM" id="SSF50249">
    <property type="entry name" value="Nucleic acid-binding proteins"/>
    <property type="match status" value="1"/>
</dbReference>
<dbReference type="SMART" id="SM00357">
    <property type="entry name" value="CSP"/>
    <property type="match status" value="1"/>
</dbReference>
<sequence length="331" mass="33973">MSEAAAQPEKPRPAVPEKKIIATKVLGTVKWFNVRNGYGFINRNDTKEDVFVHQTAIKKNNPRKYLRSVGDGEVVEFDVVEGEKGAEAANVTGPGGTAVQGSRYAADRRRFRGGYYAGPRRGRGGARNGGEGGDGAEEALEEEDGQAGYQTQTRRPAYRGRRYPPYYGGEAGEGEEGAGDAGVDGTAPPRRPGGRGFTRPCRSRRGPVRPRAGPPGEGGAEDKENEAGEERPFRAQQQQNFRRPYYSRGRGRGSRRGGAAAAGEGGKAAGGNGGVASGAAATTTSGTAAASATTATSTGGEATAVAAAAAPPTPAAVAAAPSEPPAAAAAE</sequence>
<dbReference type="InterPro" id="IPR002059">
    <property type="entry name" value="CSP_DNA-bd"/>
</dbReference>
<accession>B5AU39</accession>
<dbReference type="PROSITE" id="PS00352">
    <property type="entry name" value="CSD_1"/>
    <property type="match status" value="1"/>
</dbReference>
<feature type="compositionally biased region" description="Gly residues" evidence="1">
    <location>
        <begin position="263"/>
        <end position="276"/>
    </location>
</feature>
<dbReference type="GO" id="GO:0003676">
    <property type="term" value="F:nucleic acid binding"/>
    <property type="evidence" value="ECO:0007669"/>
    <property type="project" value="InterPro"/>
</dbReference>
<proteinExistence type="evidence at transcript level"/>
<protein>
    <submittedName>
        <fullName evidence="3">Y-box protein Lyb1</fullName>
    </submittedName>
</protein>